<organism evidence="3 4">
    <name type="scientific">Penaeus vannamei</name>
    <name type="common">Whiteleg shrimp</name>
    <name type="synonym">Litopenaeus vannamei</name>
    <dbReference type="NCBI Taxonomy" id="6689"/>
    <lineage>
        <taxon>Eukaryota</taxon>
        <taxon>Metazoa</taxon>
        <taxon>Ecdysozoa</taxon>
        <taxon>Arthropoda</taxon>
        <taxon>Crustacea</taxon>
        <taxon>Multicrustacea</taxon>
        <taxon>Malacostraca</taxon>
        <taxon>Eumalacostraca</taxon>
        <taxon>Eucarida</taxon>
        <taxon>Decapoda</taxon>
        <taxon>Dendrobranchiata</taxon>
        <taxon>Penaeoidea</taxon>
        <taxon>Penaeidae</taxon>
        <taxon>Penaeus</taxon>
    </lineage>
</organism>
<dbReference type="STRING" id="6689.A0A3R7PBI6"/>
<dbReference type="InterPro" id="IPR003961">
    <property type="entry name" value="FN3_dom"/>
</dbReference>
<proteinExistence type="predicted"/>
<feature type="domain" description="Fibronectin type-III" evidence="2">
    <location>
        <begin position="94"/>
        <end position="183"/>
    </location>
</feature>
<evidence type="ECO:0000256" key="1">
    <source>
        <dbReference type="SAM" id="MobiDB-lite"/>
    </source>
</evidence>
<dbReference type="EMBL" id="QCYY01001050">
    <property type="protein sequence ID" value="ROT80929.1"/>
    <property type="molecule type" value="Genomic_DNA"/>
</dbReference>
<dbReference type="OrthoDB" id="10383205at2759"/>
<accession>A0A3R7PBI6</accession>
<dbReference type="InterPro" id="IPR036116">
    <property type="entry name" value="FN3_sf"/>
</dbReference>
<feature type="region of interest" description="Disordered" evidence="1">
    <location>
        <begin position="484"/>
        <end position="577"/>
    </location>
</feature>
<feature type="compositionally biased region" description="Basic residues" evidence="1">
    <location>
        <begin position="487"/>
        <end position="496"/>
    </location>
</feature>
<dbReference type="InterPro" id="IPR013783">
    <property type="entry name" value="Ig-like_fold"/>
</dbReference>
<gene>
    <name evidence="3" type="ORF">C7M84_000339</name>
</gene>
<evidence type="ECO:0000259" key="2">
    <source>
        <dbReference type="PROSITE" id="PS50853"/>
    </source>
</evidence>
<feature type="region of interest" description="Disordered" evidence="1">
    <location>
        <begin position="237"/>
        <end position="264"/>
    </location>
</feature>
<sequence length="730" mass="78587">MYSPLEAGDSREGRGRVTWLVGVRGGEWASHVPWRGGAGSRLPLELVDGLVLWVSVLEVKKVTQQDYLVYSCTAKNPLGADSLLLALHPPAPARPTNFTVTNVTDTSISLTWTPNYGGGTPLGYMLRYNPSDTREYQYEIEYQESTTSSTKKVPGRVPRPRKYRVESTSRSSTKKVPGRVPGKHKVEYQEIREVRGSGRNVRQTRTHGVDAWNGIHGHCPGTERPRFLGVRHSRRWPSCPGNQETDTNPVPGSFPVPSLSSEGTLSLTRTDSCIVYIEMDVGAHGDNASSSTKKISLDSVGETPGSSPEATHRQVLLSLTTLSSTSPPAYRVECQTSLDGKESAALQTPVVAMVRPSNFALQQGDRRNSSVYLTAADRVPAPPQDARMHPSANPGSREASMRGSPMLPNGRIPGQVSCVVGLAPEAEVCSVGSGSYDAVTKHHRRRSDGLDDQISLCSHHSDHSYVYSQDYIRQVSQALHLHNQERARRKAVHRAKTQQEKEAQNQKAQQKTAKEASAYPGLNPADTPLGYATLGTRRPASSKLATIQRSRSPTASLRCTTPTPAQTPPCFSLNPDGGGGTVLKLSVERIVPEGEPSAQAKRRQSEPAVPEAVAEPRERTAAEDPPEGGPGRRSTDGGDQTEGGGHPTAQHIQDNSSFGHLPRAPEEILLDAIVGSIKAKKTGGLARDKPPTPPPRAPPAEPPQTAGEIQVLEEAGGITVTVESAPDEAN</sequence>
<protein>
    <submittedName>
        <fullName evidence="3">Putative nephrin-like protein</fullName>
    </submittedName>
</protein>
<feature type="compositionally biased region" description="Pro residues" evidence="1">
    <location>
        <begin position="691"/>
        <end position="702"/>
    </location>
</feature>
<dbReference type="PROSITE" id="PS50853">
    <property type="entry name" value="FN3"/>
    <property type="match status" value="1"/>
</dbReference>
<evidence type="ECO:0000313" key="3">
    <source>
        <dbReference type="EMBL" id="ROT80929.1"/>
    </source>
</evidence>
<feature type="compositionally biased region" description="Polar residues" evidence="1">
    <location>
        <begin position="240"/>
        <end position="250"/>
    </location>
</feature>
<feature type="region of interest" description="Disordered" evidence="1">
    <location>
        <begin position="285"/>
        <end position="311"/>
    </location>
</feature>
<comment type="caution">
    <text evidence="3">The sequence shown here is derived from an EMBL/GenBank/DDBJ whole genome shotgun (WGS) entry which is preliminary data.</text>
</comment>
<dbReference type="CDD" id="cd00063">
    <property type="entry name" value="FN3"/>
    <property type="match status" value="1"/>
</dbReference>
<reference evidence="3 4" key="2">
    <citation type="submission" date="2019-01" db="EMBL/GenBank/DDBJ databases">
        <title>The decoding of complex shrimp genome reveals the adaptation for benthos swimmer, frequently molting mechanism and breeding impact on genome.</title>
        <authorList>
            <person name="Sun Y."/>
            <person name="Gao Y."/>
            <person name="Yu Y."/>
        </authorList>
    </citation>
    <scope>NUCLEOTIDE SEQUENCE [LARGE SCALE GENOMIC DNA]</scope>
    <source>
        <tissue evidence="3">Muscle</tissue>
    </source>
</reference>
<feature type="compositionally biased region" description="Polar residues" evidence="1">
    <location>
        <begin position="543"/>
        <end position="559"/>
    </location>
</feature>
<keyword evidence="4" id="KW-1185">Reference proteome</keyword>
<reference evidence="3 4" key="1">
    <citation type="submission" date="2018-04" db="EMBL/GenBank/DDBJ databases">
        <authorList>
            <person name="Zhang X."/>
            <person name="Yuan J."/>
            <person name="Li F."/>
            <person name="Xiang J."/>
        </authorList>
    </citation>
    <scope>NUCLEOTIDE SEQUENCE [LARGE SCALE GENOMIC DNA]</scope>
    <source>
        <tissue evidence="3">Muscle</tissue>
    </source>
</reference>
<dbReference type="Gene3D" id="2.60.40.10">
    <property type="entry name" value="Immunoglobulins"/>
    <property type="match status" value="1"/>
</dbReference>
<dbReference type="Proteomes" id="UP000283509">
    <property type="component" value="Unassembled WGS sequence"/>
</dbReference>
<feature type="region of interest" description="Disordered" evidence="1">
    <location>
        <begin position="593"/>
        <end position="664"/>
    </location>
</feature>
<dbReference type="Pfam" id="PF00041">
    <property type="entry name" value="fn3"/>
    <property type="match status" value="1"/>
</dbReference>
<dbReference type="SUPFAM" id="SSF49265">
    <property type="entry name" value="Fibronectin type III"/>
    <property type="match status" value="1"/>
</dbReference>
<feature type="region of interest" description="Disordered" evidence="1">
    <location>
        <begin position="680"/>
        <end position="707"/>
    </location>
</feature>
<feature type="compositionally biased region" description="Basic residues" evidence="1">
    <location>
        <begin position="172"/>
        <end position="181"/>
    </location>
</feature>
<feature type="region of interest" description="Disordered" evidence="1">
    <location>
        <begin position="143"/>
        <end position="181"/>
    </location>
</feature>
<evidence type="ECO:0000313" key="4">
    <source>
        <dbReference type="Proteomes" id="UP000283509"/>
    </source>
</evidence>
<feature type="region of interest" description="Disordered" evidence="1">
    <location>
        <begin position="379"/>
        <end position="402"/>
    </location>
</feature>
<dbReference type="AlphaFoldDB" id="A0A3R7PBI6"/>
<name>A0A3R7PBI6_PENVA</name>